<dbReference type="OrthoDB" id="191601at2759"/>
<name>A0A9P8PH88_9ASCO</name>
<dbReference type="PANTHER" id="PTHR17985">
    <property type="entry name" value="SER/THR-RICH PROTEIN T10 IN DGCR REGION"/>
    <property type="match status" value="1"/>
</dbReference>
<reference evidence="1" key="1">
    <citation type="journal article" date="2021" name="Open Biol.">
        <title>Shared evolutionary footprints suggest mitochondrial oxidative damage underlies multiple complex I losses in fungi.</title>
        <authorList>
            <person name="Schikora-Tamarit M.A."/>
            <person name="Marcet-Houben M."/>
            <person name="Nosek J."/>
            <person name="Gabaldon T."/>
        </authorList>
    </citation>
    <scope>NUCLEOTIDE SEQUENCE</scope>
    <source>
        <strain evidence="1">CBS6075</strain>
    </source>
</reference>
<dbReference type="Proteomes" id="UP000769157">
    <property type="component" value="Unassembled WGS sequence"/>
</dbReference>
<proteinExistence type="predicted"/>
<dbReference type="InterPro" id="IPR008551">
    <property type="entry name" value="TANGO2"/>
</dbReference>
<evidence type="ECO:0000313" key="1">
    <source>
        <dbReference type="EMBL" id="KAH3671936.1"/>
    </source>
</evidence>
<dbReference type="GeneID" id="70232090"/>
<reference evidence="1" key="2">
    <citation type="submission" date="2021-01" db="EMBL/GenBank/DDBJ databases">
        <authorList>
            <person name="Schikora-Tamarit M.A."/>
        </authorList>
    </citation>
    <scope>NUCLEOTIDE SEQUENCE</scope>
    <source>
        <strain evidence="1">CBS6075</strain>
    </source>
</reference>
<accession>A0A9P8PH88</accession>
<dbReference type="EMBL" id="JAEUBE010000042">
    <property type="protein sequence ID" value="KAH3671936.1"/>
    <property type="molecule type" value="Genomic_DNA"/>
</dbReference>
<sequence length="290" mass="33140">MCILLSSVLHPDYPLILISNRDEYFSRKTQHAAFHQDNPSLLYPKDLARQEHGTWIGINKNGKIAVLLNYREPKLGDCVGKISRGAIPIEFLQSDLAPEKWEHEIGSQTETLQDIGGFSLLFGKVNVDRSTNGAQPLRIFSNRSNACESAFNTYKTIGMSNSKYHEPWPKVHVGTELLEKCVKSSVDENWSQEQLIEQLFAILSTAIPEREKWKDMSYNDAFDLLPNSIFIPPVWSDAANDYYGTRTHTIIMLNKNGQVTYIERDLHTSRNLDEAPQTRKYEFSLENDDT</sequence>
<evidence type="ECO:0000313" key="2">
    <source>
        <dbReference type="Proteomes" id="UP000769157"/>
    </source>
</evidence>
<dbReference type="GO" id="GO:0005794">
    <property type="term" value="C:Golgi apparatus"/>
    <property type="evidence" value="ECO:0007669"/>
    <property type="project" value="TreeGrafter"/>
</dbReference>
<comment type="caution">
    <text evidence="1">The sequence shown here is derived from an EMBL/GenBank/DDBJ whole genome shotgun (WGS) entry which is preliminary data.</text>
</comment>
<dbReference type="GO" id="GO:0007030">
    <property type="term" value="P:Golgi organization"/>
    <property type="evidence" value="ECO:0007669"/>
    <property type="project" value="TreeGrafter"/>
</dbReference>
<dbReference type="PANTHER" id="PTHR17985:SF8">
    <property type="entry name" value="TRANSPORT AND GOLGI ORGANIZATION PROTEIN 2 HOMOLOG"/>
    <property type="match status" value="1"/>
</dbReference>
<dbReference type="AlphaFoldDB" id="A0A9P8PH88"/>
<protein>
    <recommendedName>
        <fullName evidence="3">Transport and Golgi organization protein 2</fullName>
    </recommendedName>
</protein>
<dbReference type="Pfam" id="PF05742">
    <property type="entry name" value="TANGO2"/>
    <property type="match status" value="1"/>
</dbReference>
<evidence type="ECO:0008006" key="3">
    <source>
        <dbReference type="Google" id="ProtNLM"/>
    </source>
</evidence>
<keyword evidence="2" id="KW-1185">Reference proteome</keyword>
<dbReference type="RefSeq" id="XP_046065051.1">
    <property type="nucleotide sequence ID" value="XM_046201978.1"/>
</dbReference>
<dbReference type="GO" id="GO:0009306">
    <property type="term" value="P:protein secretion"/>
    <property type="evidence" value="ECO:0007669"/>
    <property type="project" value="TreeGrafter"/>
</dbReference>
<organism evidence="1 2">
    <name type="scientific">Ogataea philodendri</name>
    <dbReference type="NCBI Taxonomy" id="1378263"/>
    <lineage>
        <taxon>Eukaryota</taxon>
        <taxon>Fungi</taxon>
        <taxon>Dikarya</taxon>
        <taxon>Ascomycota</taxon>
        <taxon>Saccharomycotina</taxon>
        <taxon>Pichiomycetes</taxon>
        <taxon>Pichiales</taxon>
        <taxon>Pichiaceae</taxon>
        <taxon>Ogataea</taxon>
    </lineage>
</organism>
<gene>
    <name evidence="1" type="ORF">OGAPHI_000122</name>
</gene>